<reference evidence="10 11" key="1">
    <citation type="journal article" date="2019" name="Emerg. Microbes Infect.">
        <title>Comprehensive subspecies identification of 175 nontuberculous mycobacteria species based on 7547 genomic profiles.</title>
        <authorList>
            <person name="Matsumoto Y."/>
            <person name="Kinjo T."/>
            <person name="Motooka D."/>
            <person name="Nabeya D."/>
            <person name="Jung N."/>
            <person name="Uechi K."/>
            <person name="Horii T."/>
            <person name="Iida T."/>
            <person name="Fujita J."/>
            <person name="Nakamura S."/>
        </authorList>
    </citation>
    <scope>NUCLEOTIDE SEQUENCE [LARGE SCALE GENOMIC DNA]</scope>
    <source>
        <strain evidence="10 11">JCM 17322</strain>
    </source>
</reference>
<dbReference type="Gene3D" id="3.30.300.330">
    <property type="match status" value="1"/>
</dbReference>
<dbReference type="PROSITE" id="PS51387">
    <property type="entry name" value="FAD_PCMH"/>
    <property type="match status" value="1"/>
</dbReference>
<dbReference type="InterPro" id="IPR036318">
    <property type="entry name" value="FAD-bd_PCMH-like_sf"/>
</dbReference>
<gene>
    <name evidence="10" type="primary">agpS</name>
    <name evidence="10" type="ORF">MBOT_01320</name>
</gene>
<keyword evidence="4" id="KW-0560">Oxidoreductase</keyword>
<protein>
    <submittedName>
        <fullName evidence="10">Alkyldihydroxyacetonephosphate synthase</fullName>
    </submittedName>
</protein>
<dbReference type="RefSeq" id="WP_163753288.1">
    <property type="nucleotide sequence ID" value="NZ_BLKW01000002.1"/>
</dbReference>
<organism evidence="10 11">
    <name type="scientific">Mycobacterium botniense</name>
    <dbReference type="NCBI Taxonomy" id="84962"/>
    <lineage>
        <taxon>Bacteria</taxon>
        <taxon>Bacillati</taxon>
        <taxon>Actinomycetota</taxon>
        <taxon>Actinomycetes</taxon>
        <taxon>Mycobacteriales</taxon>
        <taxon>Mycobacteriaceae</taxon>
        <taxon>Mycobacterium</taxon>
    </lineage>
</organism>
<accession>A0A7I9XU13</accession>
<dbReference type="InterPro" id="IPR016169">
    <property type="entry name" value="FAD-bd_PCMH_sub2"/>
</dbReference>
<dbReference type="InterPro" id="IPR004113">
    <property type="entry name" value="FAD-bd_oxidored_4_C"/>
</dbReference>
<dbReference type="GO" id="GO:0016491">
    <property type="term" value="F:oxidoreductase activity"/>
    <property type="evidence" value="ECO:0007669"/>
    <property type="project" value="UniProtKB-KW"/>
</dbReference>
<comment type="similarity">
    <text evidence="1">Belongs to the FAD-binding oxidoreductase/transferase type 4 family.</text>
</comment>
<dbReference type="Pfam" id="PF01565">
    <property type="entry name" value="FAD_binding_4"/>
    <property type="match status" value="1"/>
</dbReference>
<dbReference type="InterPro" id="IPR016164">
    <property type="entry name" value="FAD-linked_Oxase-like_C"/>
</dbReference>
<dbReference type="Proteomes" id="UP000465361">
    <property type="component" value="Unassembled WGS sequence"/>
</dbReference>
<feature type="binding site" evidence="6">
    <location>
        <position position="383"/>
    </location>
    <ligand>
        <name>substrate</name>
    </ligand>
</feature>
<evidence type="ECO:0000313" key="10">
    <source>
        <dbReference type="EMBL" id="GFG72767.1"/>
    </source>
</evidence>
<dbReference type="Gene3D" id="3.30.70.3450">
    <property type="match status" value="1"/>
</dbReference>
<dbReference type="SUPFAM" id="SSF56176">
    <property type="entry name" value="FAD-binding/transporter-associated domain-like"/>
    <property type="match status" value="1"/>
</dbReference>
<evidence type="ECO:0000256" key="1">
    <source>
        <dbReference type="ARBA" id="ARBA00008000"/>
    </source>
</evidence>
<evidence type="ECO:0000256" key="3">
    <source>
        <dbReference type="ARBA" id="ARBA00022827"/>
    </source>
</evidence>
<evidence type="ECO:0000256" key="5">
    <source>
        <dbReference type="PIRSR" id="PIRSR625650-1"/>
    </source>
</evidence>
<dbReference type="GO" id="GO:0008610">
    <property type="term" value="P:lipid biosynthetic process"/>
    <property type="evidence" value="ECO:0007669"/>
    <property type="project" value="InterPro"/>
</dbReference>
<comment type="caution">
    <text evidence="10">The sequence shown here is derived from an EMBL/GenBank/DDBJ whole genome shotgun (WGS) entry which is preliminary data.</text>
</comment>
<dbReference type="PANTHER" id="PTHR46568:SF1">
    <property type="entry name" value="ALKYLDIHYDROXYACETONEPHOSPHATE SYNTHASE, PEROXISOMAL"/>
    <property type="match status" value="1"/>
</dbReference>
<evidence type="ECO:0000256" key="7">
    <source>
        <dbReference type="PIRSR" id="PIRSR625650-3"/>
    </source>
</evidence>
<dbReference type="InterPro" id="IPR016167">
    <property type="entry name" value="FAD-bd_PCMH_sub1"/>
</dbReference>
<keyword evidence="3 7" id="KW-0274">FAD</keyword>
<feature type="binding site" evidence="7">
    <location>
        <begin position="254"/>
        <end position="260"/>
    </location>
    <ligand>
        <name>FAD</name>
        <dbReference type="ChEBI" id="CHEBI:57692"/>
    </ligand>
</feature>
<feature type="active site" description="Proton donor/acceptor" evidence="5">
    <location>
        <position position="444"/>
    </location>
</feature>
<keyword evidence="11" id="KW-1185">Reference proteome</keyword>
<evidence type="ECO:0000256" key="4">
    <source>
        <dbReference type="ARBA" id="ARBA00023002"/>
    </source>
</evidence>
<evidence type="ECO:0000256" key="6">
    <source>
        <dbReference type="PIRSR" id="PIRSR625650-2"/>
    </source>
</evidence>
<evidence type="ECO:0000256" key="8">
    <source>
        <dbReference type="PIRSR" id="PIRSR625650-4"/>
    </source>
</evidence>
<proteinExistence type="inferred from homology"/>
<evidence type="ECO:0000259" key="9">
    <source>
        <dbReference type="PROSITE" id="PS51387"/>
    </source>
</evidence>
<sequence>MTRSWWGWGRLQEALSEHEIRELESGVATLLPGHDLTDHPPPDPAQLGLPAPRIAPPAALAALCSTDPVDRAGHARGKAYRDVVRNLRGELDHVPDLIARPTREQEVIDLLDWCAHEGIAVIPYGGGSSVVGGVEPRFDGPAVTVDVTGMGAVAEIDRVSRAARIQAGALGPVIEDQLRPHGLTLRHFPQSFRFSTLGGWLATRSGGHFATLYTHIDDFTESLRVVTPAGVSESRRLPGSGAGPSPDRLFLGSEGALGVITEAWMRLQDRPRWQVTASVAFQDWDSAVAATRMIAQAGLYPANCRLLDASEAFLNAGTTVAGGLLVLAFESADHPVDPWLDRALEITAEHRGAVIARRSRDTASPNDASANWRSAFLRMPYRRDALARRSVIVETFETACTWDRFDILHASITAAAREAVERICGTGALTCRFTHVYPDGPAPYYGVYASGRWESLVAQWDEIKAAVSEAIIAAGGTITHHHAVGRDHRRWYDRQRPHPFAAALRAAKSALDPAGILNPGVLIDS</sequence>
<name>A0A7I9XU13_9MYCO</name>
<dbReference type="Pfam" id="PF02913">
    <property type="entry name" value="FAD-oxidase_C"/>
    <property type="match status" value="1"/>
</dbReference>
<dbReference type="Gene3D" id="3.30.465.10">
    <property type="match status" value="1"/>
</dbReference>
<dbReference type="AlphaFoldDB" id="A0A7I9XU13"/>
<evidence type="ECO:0000313" key="11">
    <source>
        <dbReference type="Proteomes" id="UP000465361"/>
    </source>
</evidence>
<dbReference type="EMBL" id="BLKW01000002">
    <property type="protein sequence ID" value="GFG72767.1"/>
    <property type="molecule type" value="Genomic_DNA"/>
</dbReference>
<comment type="cofactor">
    <cofactor evidence="7">
        <name>FAD</name>
        <dbReference type="ChEBI" id="CHEBI:57692"/>
    </cofactor>
</comment>
<keyword evidence="2" id="KW-0285">Flavoprotein</keyword>
<dbReference type="InterPro" id="IPR006094">
    <property type="entry name" value="Oxid_FAD_bind_N"/>
</dbReference>
<feature type="domain" description="FAD-binding PCMH-type" evidence="9">
    <location>
        <begin position="91"/>
        <end position="270"/>
    </location>
</feature>
<feature type="site" description="Important for enzyme activity" evidence="8">
    <location>
        <position position="305"/>
    </location>
</feature>
<dbReference type="InterPro" id="IPR025650">
    <property type="entry name" value="Alkyl-DHAP_Synthase"/>
</dbReference>
<dbReference type="GO" id="GO:0008609">
    <property type="term" value="F:alkylglycerone-phosphate synthase activity"/>
    <property type="evidence" value="ECO:0007669"/>
    <property type="project" value="InterPro"/>
</dbReference>
<feature type="binding site" evidence="7">
    <location>
        <begin position="123"/>
        <end position="129"/>
    </location>
    <ligand>
        <name>FAD</name>
        <dbReference type="ChEBI" id="CHEBI:57692"/>
    </ligand>
</feature>
<dbReference type="SUPFAM" id="SSF55103">
    <property type="entry name" value="FAD-linked oxidases, C-terminal domain"/>
    <property type="match status" value="1"/>
</dbReference>
<dbReference type="GO" id="GO:0071949">
    <property type="term" value="F:FAD binding"/>
    <property type="evidence" value="ECO:0007669"/>
    <property type="project" value="InterPro"/>
</dbReference>
<evidence type="ECO:0000256" key="2">
    <source>
        <dbReference type="ARBA" id="ARBA00022630"/>
    </source>
</evidence>
<dbReference type="InterPro" id="IPR016166">
    <property type="entry name" value="FAD-bd_PCMH"/>
</dbReference>
<dbReference type="PANTHER" id="PTHR46568">
    <property type="entry name" value="ALKYLDIHYDROXYACETONEPHOSPHATE SYNTHASE, PEROXISOMAL"/>
    <property type="match status" value="1"/>
</dbReference>
<dbReference type="Gene3D" id="3.30.43.10">
    <property type="entry name" value="Uridine Diphospho-n-acetylenolpyruvylglucosamine Reductase, domain 2"/>
    <property type="match status" value="1"/>
</dbReference>